<comment type="caution">
    <text evidence="2">The sequence shown here is derived from an EMBL/GenBank/DDBJ whole genome shotgun (WGS) entry which is preliminary data.</text>
</comment>
<feature type="coiled-coil region" evidence="1">
    <location>
        <begin position="178"/>
        <end position="271"/>
    </location>
</feature>
<reference evidence="2" key="1">
    <citation type="submission" date="2023-07" db="EMBL/GenBank/DDBJ databases">
        <authorList>
            <consortium name="AG Swart"/>
            <person name="Singh M."/>
            <person name="Singh A."/>
            <person name="Seah K."/>
            <person name="Emmerich C."/>
        </authorList>
    </citation>
    <scope>NUCLEOTIDE SEQUENCE</scope>
    <source>
        <strain evidence="2">DP1</strain>
    </source>
</reference>
<organism evidence="2 3">
    <name type="scientific">Euplotes crassus</name>
    <dbReference type="NCBI Taxonomy" id="5936"/>
    <lineage>
        <taxon>Eukaryota</taxon>
        <taxon>Sar</taxon>
        <taxon>Alveolata</taxon>
        <taxon>Ciliophora</taxon>
        <taxon>Intramacronucleata</taxon>
        <taxon>Spirotrichea</taxon>
        <taxon>Hypotrichia</taxon>
        <taxon>Euplotida</taxon>
        <taxon>Euplotidae</taxon>
        <taxon>Moneuplotes</taxon>
    </lineage>
</organism>
<name>A0AAD1TZX1_EUPCR</name>
<evidence type="ECO:0000313" key="3">
    <source>
        <dbReference type="Proteomes" id="UP001295684"/>
    </source>
</evidence>
<dbReference type="EMBL" id="CAMPGE010000818">
    <property type="protein sequence ID" value="CAI2359577.1"/>
    <property type="molecule type" value="Genomic_DNA"/>
</dbReference>
<sequence>MELNQVNKKKKCRGLNCQRIRKYYCNDHKEQLCLECCSAVHYQCCKTRIEEPEELDQVMRLLFNYIKSLKEKANDFGLLEKIQGLEVALEEISQDFTTYQEAATKAIRNDAFLEYGEILEAFQKMQSEILHGKYKNGINGCNPISKLLQDSELHFISNGGEYISKEKIKSTYEYTSAIREISKRNKQIMEQKKNEELKKMEEEIEGKYKLQFESVITDLQSKLTAQEASLSEEQKAKDTLQASNAALSSQVENLTAENAKIAEELKENLALVEQHEEIICKVRKPAFKEVYKRVMGTDASFDEGYVVNLDMTQEKAKKVVKKFADLKLRLPKIKGIRLENIKECEESLIYEFVKYCCPSSIPCLCINHYQNGLIPQDSKIIKEINTVLQNVTGEVCINHFSISSEDISNIFRNSWNSKTLMLRFCKLNTKDDMNFENEQHQSKIEKLDFSWCGSSNLSSDPNNFEEMFTHIISAISKSSIKTSLKSINIGSDYISTSKMTSLLTSHSMSHIQILSSNNDPQI</sequence>
<evidence type="ECO:0000256" key="1">
    <source>
        <dbReference type="SAM" id="Coils"/>
    </source>
</evidence>
<protein>
    <submittedName>
        <fullName evidence="2">Uncharacterized protein</fullName>
    </submittedName>
</protein>
<dbReference type="Proteomes" id="UP001295684">
    <property type="component" value="Unassembled WGS sequence"/>
</dbReference>
<keyword evidence="1" id="KW-0175">Coiled coil</keyword>
<keyword evidence="3" id="KW-1185">Reference proteome</keyword>
<dbReference type="AlphaFoldDB" id="A0AAD1TZX1"/>
<proteinExistence type="predicted"/>
<accession>A0AAD1TZX1</accession>
<gene>
    <name evidence="2" type="ORF">ECRASSUSDP1_LOCUS869</name>
</gene>
<evidence type="ECO:0000313" key="2">
    <source>
        <dbReference type="EMBL" id="CAI2359577.1"/>
    </source>
</evidence>